<reference evidence="3 4" key="1">
    <citation type="journal article" date="2013" name="Genome Announc.">
        <title>Draft Genome Sequence of Pseudomonas fluorescens LMG 5329, a White Line-Inducing Principle-Producing Bioindicator for the Mushroom Pathogen Pseudomonas tolaasii.</title>
        <authorList>
            <person name="Ghequire M.G."/>
            <person name="Rokni-Zadeh H."/>
            <person name="Zarrineh P."/>
            <person name="De Mot R."/>
        </authorList>
    </citation>
    <scope>NUCLEOTIDE SEQUENCE [LARGE SCALE GENOMIC DNA]</scope>
    <source>
        <strain evidence="3 4">LMG 5329</strain>
    </source>
</reference>
<gene>
    <name evidence="3" type="ORF">K814_0113970</name>
</gene>
<dbReference type="AlphaFoldDB" id="A0A0A1Z291"/>
<dbReference type="InterPro" id="IPR025511">
    <property type="entry name" value="DUF4398"/>
</dbReference>
<dbReference type="PROSITE" id="PS51257">
    <property type="entry name" value="PROKAR_LIPOPROTEIN"/>
    <property type="match status" value="1"/>
</dbReference>
<name>A0A0A1Z291_PSEFL</name>
<dbReference type="Gene3D" id="1.20.1270.390">
    <property type="match status" value="1"/>
</dbReference>
<evidence type="ECO:0000256" key="1">
    <source>
        <dbReference type="SAM" id="Coils"/>
    </source>
</evidence>
<evidence type="ECO:0000313" key="4">
    <source>
        <dbReference type="Proteomes" id="UP000030060"/>
    </source>
</evidence>
<evidence type="ECO:0000313" key="3">
    <source>
        <dbReference type="EMBL" id="KGE67334.1"/>
    </source>
</evidence>
<dbReference type="Proteomes" id="UP000030060">
    <property type="component" value="Unassembled WGS sequence"/>
</dbReference>
<sequence>MLRSQHMKMTSVSQRLRRSAWAVIVAGVLAGCATPQPPAVKISLARDAVGRALAAQATQFAPLEMKTAQDKLARMDQAIGEMKYVEVDALADQIEADASLAEAKANAVRKQQVLKQAREGIQVLKQEMLNAPATTH</sequence>
<keyword evidence="1" id="KW-0175">Coiled coil</keyword>
<protein>
    <recommendedName>
        <fullName evidence="2">DUF4398 domain-containing protein</fullName>
    </recommendedName>
</protein>
<proteinExistence type="predicted"/>
<accession>A0A0A1Z291</accession>
<dbReference type="Pfam" id="PF14346">
    <property type="entry name" value="DUF4398"/>
    <property type="match status" value="1"/>
</dbReference>
<dbReference type="EMBL" id="ASGY01000094">
    <property type="protein sequence ID" value="KGE67334.1"/>
    <property type="molecule type" value="Genomic_DNA"/>
</dbReference>
<comment type="caution">
    <text evidence="3">The sequence shown here is derived from an EMBL/GenBank/DDBJ whole genome shotgun (WGS) entry which is preliminary data.</text>
</comment>
<feature type="domain" description="DUF4398" evidence="2">
    <location>
        <begin position="42"/>
        <end position="117"/>
    </location>
</feature>
<evidence type="ECO:0000259" key="2">
    <source>
        <dbReference type="Pfam" id="PF14346"/>
    </source>
</evidence>
<feature type="coiled-coil region" evidence="1">
    <location>
        <begin position="91"/>
        <end position="127"/>
    </location>
</feature>
<organism evidence="3 4">
    <name type="scientific">Pseudomonas fluorescens LMG 5329</name>
    <dbReference type="NCBI Taxonomy" id="1324332"/>
    <lineage>
        <taxon>Bacteria</taxon>
        <taxon>Pseudomonadati</taxon>
        <taxon>Pseudomonadota</taxon>
        <taxon>Gammaproteobacteria</taxon>
        <taxon>Pseudomonadales</taxon>
        <taxon>Pseudomonadaceae</taxon>
        <taxon>Pseudomonas</taxon>
    </lineage>
</organism>